<evidence type="ECO:0000259" key="1">
    <source>
        <dbReference type="Pfam" id="PF10005"/>
    </source>
</evidence>
<feature type="domain" description="Zinc-ribbon" evidence="1">
    <location>
        <begin position="21"/>
        <end position="96"/>
    </location>
</feature>
<dbReference type="Pfam" id="PF15887">
    <property type="entry name" value="Peptidase_Mx"/>
    <property type="match status" value="1"/>
</dbReference>
<dbReference type="InterPro" id="IPR031321">
    <property type="entry name" value="UCP012641"/>
</dbReference>
<organism evidence="2 3">
    <name type="scientific">Loktanella salsilacus</name>
    <dbReference type="NCBI Taxonomy" id="195913"/>
    <lineage>
        <taxon>Bacteria</taxon>
        <taxon>Pseudomonadati</taxon>
        <taxon>Pseudomonadota</taxon>
        <taxon>Alphaproteobacteria</taxon>
        <taxon>Rhodobacterales</taxon>
        <taxon>Roseobacteraceae</taxon>
        <taxon>Loktanella</taxon>
    </lineage>
</organism>
<dbReference type="PIRSF" id="PIRSF012641">
    <property type="entry name" value="UCP012641"/>
    <property type="match status" value="1"/>
</dbReference>
<name>A0A1I4CYJ5_9RHOB</name>
<sequence length="352" mass="39428">MVLRHATFRPHHLNGSPMKRFTCPTCAKEVHFRNQSCVNCGTRLGFDANALVMRAIGPDVVLCANAQAAGCNWMAVKSVPGSFCLACQHNRIVPDARTKGNLSRWRDVELAKRQLIYALIRWSLPRPTRAQDPGMGLAFDFLADAEGPNGVTPVMTGHDSGLITINIAESDDDVRVARRTAMDEPYRTLIGHMRHEIGHYYWAMLVDGSPQIERYRALFGDERTDYSVALQRHYDNGAPQNWRQTHISAYATAHPWEDFAETWAHWMHIADGVETATSYALSLDGCQVRLDGYKARDIAPVIEAWVPVTVALNNMNRAMGQPDLYPFVLNKSVMAKLQFINDLIHAATSPNK</sequence>
<gene>
    <name evidence="2" type="ORF">SAMN04488004_10350</name>
</gene>
<dbReference type="InterPro" id="IPR011201">
    <property type="entry name" value="Zinc-ribbon_6_bact"/>
</dbReference>
<keyword evidence="3" id="KW-1185">Reference proteome</keyword>
<dbReference type="Proteomes" id="UP000199550">
    <property type="component" value="Unassembled WGS sequence"/>
</dbReference>
<protein>
    <recommendedName>
        <fullName evidence="1">Zinc-ribbon domain-containing protein</fullName>
    </recommendedName>
</protein>
<accession>A0A1I4CYJ5</accession>
<evidence type="ECO:0000313" key="3">
    <source>
        <dbReference type="Proteomes" id="UP000199550"/>
    </source>
</evidence>
<dbReference type="Pfam" id="PF10005">
    <property type="entry name" value="Zn_ribbon_DZR_6"/>
    <property type="match status" value="1"/>
</dbReference>
<dbReference type="EMBL" id="FOTF01000003">
    <property type="protein sequence ID" value="SFK85479.1"/>
    <property type="molecule type" value="Genomic_DNA"/>
</dbReference>
<dbReference type="AlphaFoldDB" id="A0A1I4CYJ5"/>
<evidence type="ECO:0000313" key="2">
    <source>
        <dbReference type="EMBL" id="SFK85479.1"/>
    </source>
</evidence>
<reference evidence="2 3" key="1">
    <citation type="submission" date="2016-10" db="EMBL/GenBank/DDBJ databases">
        <authorList>
            <person name="de Groot N.N."/>
        </authorList>
    </citation>
    <scope>NUCLEOTIDE SEQUENCE [LARGE SCALE GENOMIC DNA]</scope>
    <source>
        <strain evidence="2 3">DSM 16199</strain>
    </source>
</reference>
<proteinExistence type="predicted"/>
<dbReference type="STRING" id="195913.SAMN04488004_10350"/>